<evidence type="ECO:0008006" key="3">
    <source>
        <dbReference type="Google" id="ProtNLM"/>
    </source>
</evidence>
<comment type="caution">
    <text evidence="1">The sequence shown here is derived from an EMBL/GenBank/DDBJ whole genome shotgun (WGS) entry which is preliminary data.</text>
</comment>
<name>A0ABD4R714_9ENTR</name>
<dbReference type="Pfam" id="PF20288">
    <property type="entry name" value="MC2"/>
    <property type="match status" value="1"/>
</dbReference>
<proteinExistence type="predicted"/>
<evidence type="ECO:0000313" key="1">
    <source>
        <dbReference type="EMBL" id="MBU3767434.1"/>
    </source>
</evidence>
<dbReference type="InterPro" id="IPR046904">
    <property type="entry name" value="ABC-3C_MC2"/>
</dbReference>
<reference evidence="1 2" key="1">
    <citation type="journal article" date="2021" name="Clin. Infect. Dis.">
        <title>Rapid development of cefiderocol resistance in carbapenem-resistant Enterobacter cloacae during therapy is associated with heterogeneous mutations in the catecholate siderophore receptor cira.</title>
        <authorList>
            <person name="Klein S."/>
            <person name="Boutin S."/>
            <person name="Kocer K."/>
            <person name="Fiedler M.O."/>
            <person name="Storzinger D."/>
            <person name="Weigand M.A."/>
            <person name="Tan B."/>
            <person name="Richter D."/>
            <person name="Rupp C."/>
            <person name="Mieth M."/>
            <person name="Mehrabi A."/>
            <person name="Hackert T."/>
            <person name="Zimmermann S."/>
            <person name="Heeg K."/>
            <person name="Nurjadi D."/>
        </authorList>
    </citation>
    <scope>NUCLEOTIDE SEQUENCE [LARGE SCALE GENOMIC DNA]</scope>
    <source>
        <strain evidence="1 2">BK34275</strain>
    </source>
</reference>
<dbReference type="AlphaFoldDB" id="A0ABD4R714"/>
<gene>
    <name evidence="1" type="ORF">J0A64_12615</name>
</gene>
<dbReference type="RefSeq" id="WP_021241709.1">
    <property type="nucleotide sequence ID" value="NZ_JACRVG010000001.1"/>
</dbReference>
<sequence>MENLRLYNSQVEISLRLAKILMAFNPNGLTIEKLICLDFLVLNLSDFIPEQSSLHPAIPRRDSQLAITRKTFTDALVLMKKYKIVEEDYTRHGILFSVTDKTFSFINSVQNEYVSKMGHNINIARETFGSLNESELKKLVGSKFGCLDKDGYYESIH</sequence>
<organism evidence="1 2">
    <name type="scientific">Enterobacter roggenkampii</name>
    <dbReference type="NCBI Taxonomy" id="1812935"/>
    <lineage>
        <taxon>Bacteria</taxon>
        <taxon>Pseudomonadati</taxon>
        <taxon>Pseudomonadota</taxon>
        <taxon>Gammaproteobacteria</taxon>
        <taxon>Enterobacterales</taxon>
        <taxon>Enterobacteriaceae</taxon>
        <taxon>Enterobacter</taxon>
        <taxon>Enterobacter cloacae complex</taxon>
    </lineage>
</organism>
<accession>A0ABD4R714</accession>
<dbReference type="Proteomes" id="UP000813349">
    <property type="component" value="Unassembled WGS sequence"/>
</dbReference>
<protein>
    <recommendedName>
        <fullName evidence="3">MarR family transcriptional regulator</fullName>
    </recommendedName>
</protein>
<dbReference type="EMBL" id="JAFKCP010000007">
    <property type="protein sequence ID" value="MBU3767434.1"/>
    <property type="molecule type" value="Genomic_DNA"/>
</dbReference>
<evidence type="ECO:0000313" key="2">
    <source>
        <dbReference type="Proteomes" id="UP000813349"/>
    </source>
</evidence>